<dbReference type="STRING" id="575540.Isop_0120"/>
<dbReference type="EMBL" id="CP002353">
    <property type="protein sequence ID" value="ADV60717.1"/>
    <property type="molecule type" value="Genomic_DNA"/>
</dbReference>
<evidence type="ECO:0000256" key="2">
    <source>
        <dbReference type="SAM" id="Phobius"/>
    </source>
</evidence>
<evidence type="ECO:0008006" key="5">
    <source>
        <dbReference type="Google" id="ProtNLM"/>
    </source>
</evidence>
<keyword evidence="2" id="KW-1133">Transmembrane helix</keyword>
<evidence type="ECO:0000313" key="4">
    <source>
        <dbReference type="Proteomes" id="UP000008631"/>
    </source>
</evidence>
<dbReference type="OrthoDB" id="271013at2"/>
<keyword evidence="2" id="KW-0472">Membrane</keyword>
<feature type="transmembrane region" description="Helical" evidence="2">
    <location>
        <begin position="393"/>
        <end position="412"/>
    </location>
</feature>
<dbReference type="AlphaFoldDB" id="E8R5H6"/>
<accession>E8R5H6</accession>
<dbReference type="Proteomes" id="UP000008631">
    <property type="component" value="Chromosome"/>
</dbReference>
<dbReference type="KEGG" id="ipa:Isop_0120"/>
<dbReference type="HOGENOM" id="CLU_823602_0_0_0"/>
<proteinExistence type="predicted"/>
<dbReference type="RefSeq" id="WP_013563006.1">
    <property type="nucleotide sequence ID" value="NC_014962.1"/>
</dbReference>
<reference evidence="3 4" key="2">
    <citation type="journal article" date="2011" name="Stand. Genomic Sci.">
        <title>Complete genome sequence of Isosphaera pallida type strain (IS1B).</title>
        <authorList>
            <consortium name="US DOE Joint Genome Institute (JGI-PGF)"/>
            <person name="Goker M."/>
            <person name="Cleland D."/>
            <person name="Saunders E."/>
            <person name="Lapidus A."/>
            <person name="Nolan M."/>
            <person name="Lucas S."/>
            <person name="Hammon N."/>
            <person name="Deshpande S."/>
            <person name="Cheng J.F."/>
            <person name="Tapia R."/>
            <person name="Han C."/>
            <person name="Goodwin L."/>
            <person name="Pitluck S."/>
            <person name="Liolios K."/>
            <person name="Pagani I."/>
            <person name="Ivanova N."/>
            <person name="Mavromatis K."/>
            <person name="Pati A."/>
            <person name="Chen A."/>
            <person name="Palaniappan K."/>
            <person name="Land M."/>
            <person name="Hauser L."/>
            <person name="Chang Y.J."/>
            <person name="Jeffries C.D."/>
            <person name="Detter J.C."/>
            <person name="Beck B."/>
            <person name="Woyke T."/>
            <person name="Bristow J."/>
            <person name="Eisen J.A."/>
            <person name="Markowitz V."/>
            <person name="Hugenholtz P."/>
            <person name="Kyrpides N.C."/>
            <person name="Klenk H.P."/>
        </authorList>
    </citation>
    <scope>NUCLEOTIDE SEQUENCE [LARGE SCALE GENOMIC DNA]</scope>
    <source>
        <strain evidence="4">ATCC 43644 / DSM 9630 / IS1B</strain>
    </source>
</reference>
<dbReference type="InParanoid" id="E8R5H6"/>
<feature type="transmembrane region" description="Helical" evidence="2">
    <location>
        <begin position="21"/>
        <end position="41"/>
    </location>
</feature>
<keyword evidence="4" id="KW-1185">Reference proteome</keyword>
<evidence type="ECO:0000313" key="3">
    <source>
        <dbReference type="EMBL" id="ADV60717.1"/>
    </source>
</evidence>
<feature type="transmembrane region" description="Helical" evidence="2">
    <location>
        <begin position="188"/>
        <end position="210"/>
    </location>
</feature>
<feature type="transmembrane region" description="Helical" evidence="2">
    <location>
        <begin position="147"/>
        <end position="176"/>
    </location>
</feature>
<feature type="transmembrane region" description="Helical" evidence="2">
    <location>
        <begin position="216"/>
        <end position="235"/>
    </location>
</feature>
<feature type="compositionally biased region" description="Basic and acidic residues" evidence="1">
    <location>
        <begin position="317"/>
        <end position="328"/>
    </location>
</feature>
<dbReference type="PANTHER" id="PTHR43471">
    <property type="entry name" value="ABC TRANSPORTER PERMEASE"/>
    <property type="match status" value="1"/>
</dbReference>
<sequence>MVRTLGWLIWDTFRQSLANRLFWLMLGVTILSVVFCLSISVPESAPVRDPKDPLGELYLPNDRSLAEAVAKGEHVSSGAMTVGFGLMQVDFFRDSQSQVQFIRLVMAIGVAGVVGTLLILIFTGGFLPEFLQPSAASVLLAKPAPRWILLVGKYLGVMTFVAFHAALFVGLTWAAIGIRTSDWSPEYLLAFPLVLVHVGMIYGFSAFVGVLTRNPIAAVFGAVVFWVMCFATNYARHSAVALPEITRIERQNQLELERGRKITEEAEARAKARAEERKAKGLPEVEEMEPGMEIVPGVAGLDPESTADPHLVQGDLEEPKANSDGERNEGAGAVYEVAQQSSGLKWFTELSYWIMPKPADLAIVLERGIVGDLTHFASPQEFETVINMGEFHAGWSIASSLLMTLFWLGLAIHEFSKMDY</sequence>
<dbReference type="eggNOG" id="COG1277">
    <property type="taxonomic scope" value="Bacteria"/>
</dbReference>
<protein>
    <recommendedName>
        <fullName evidence="5">ABC-2 family transporter protein</fullName>
    </recommendedName>
</protein>
<feature type="region of interest" description="Disordered" evidence="1">
    <location>
        <begin position="306"/>
        <end position="328"/>
    </location>
</feature>
<reference key="1">
    <citation type="submission" date="2010-11" db="EMBL/GenBank/DDBJ databases">
        <title>The complete sequence of chromosome of Isophaera pallida ATCC 43644.</title>
        <authorList>
            <consortium name="US DOE Joint Genome Institute (JGI-PGF)"/>
            <person name="Lucas S."/>
            <person name="Copeland A."/>
            <person name="Lapidus A."/>
            <person name="Bruce D."/>
            <person name="Goodwin L."/>
            <person name="Pitluck S."/>
            <person name="Kyrpides N."/>
            <person name="Mavromatis K."/>
            <person name="Pagani I."/>
            <person name="Ivanova N."/>
            <person name="Saunders E."/>
            <person name="Brettin T."/>
            <person name="Detter J.C."/>
            <person name="Han C."/>
            <person name="Tapia R."/>
            <person name="Land M."/>
            <person name="Hauser L."/>
            <person name="Markowitz V."/>
            <person name="Cheng J.-F."/>
            <person name="Hugenholtz P."/>
            <person name="Woyke T."/>
            <person name="Wu D."/>
            <person name="Eisen J.A."/>
        </authorList>
    </citation>
    <scope>NUCLEOTIDE SEQUENCE</scope>
    <source>
        <strain>ATCC 43644</strain>
    </source>
</reference>
<evidence type="ECO:0000256" key="1">
    <source>
        <dbReference type="SAM" id="MobiDB-lite"/>
    </source>
</evidence>
<feature type="transmembrane region" description="Helical" evidence="2">
    <location>
        <begin position="104"/>
        <end position="127"/>
    </location>
</feature>
<gene>
    <name evidence="3" type="ordered locus">Isop_0120</name>
</gene>
<keyword evidence="2" id="KW-0812">Transmembrane</keyword>
<organism evidence="3 4">
    <name type="scientific">Isosphaera pallida (strain ATCC 43644 / DSM 9630 / IS1B)</name>
    <dbReference type="NCBI Taxonomy" id="575540"/>
    <lineage>
        <taxon>Bacteria</taxon>
        <taxon>Pseudomonadati</taxon>
        <taxon>Planctomycetota</taxon>
        <taxon>Planctomycetia</taxon>
        <taxon>Isosphaerales</taxon>
        <taxon>Isosphaeraceae</taxon>
        <taxon>Isosphaera</taxon>
    </lineage>
</organism>
<name>E8R5H6_ISOPI</name>